<name>A0A3D8RB65_9HELO</name>
<evidence type="ECO:0000259" key="5">
    <source>
        <dbReference type="PROSITE" id="PS50280"/>
    </source>
</evidence>
<evidence type="ECO:0000313" key="6">
    <source>
        <dbReference type="EMBL" id="RDW71121.1"/>
    </source>
</evidence>
<feature type="domain" description="SET" evidence="5">
    <location>
        <begin position="233"/>
        <end position="533"/>
    </location>
</feature>
<dbReference type="InterPro" id="IPR046341">
    <property type="entry name" value="SET_dom_sf"/>
</dbReference>
<dbReference type="OrthoDB" id="438641at2759"/>
<proteinExistence type="predicted"/>
<evidence type="ECO:0000256" key="3">
    <source>
        <dbReference type="ARBA" id="ARBA00022833"/>
    </source>
</evidence>
<evidence type="ECO:0000256" key="1">
    <source>
        <dbReference type="ARBA" id="ARBA00022723"/>
    </source>
</evidence>
<keyword evidence="2" id="KW-0863">Zinc-finger</keyword>
<protein>
    <submittedName>
        <fullName evidence="6">Wd tetratricopeptide repeat-containing protein</fullName>
    </submittedName>
</protein>
<accession>A0A3D8RB65</accession>
<evidence type="ECO:0000256" key="4">
    <source>
        <dbReference type="SAM" id="MobiDB-lite"/>
    </source>
</evidence>
<keyword evidence="1" id="KW-0479">Metal-binding</keyword>
<evidence type="ECO:0000256" key="2">
    <source>
        <dbReference type="ARBA" id="ARBA00022771"/>
    </source>
</evidence>
<dbReference type="Gene3D" id="2.170.270.10">
    <property type="entry name" value="SET domain"/>
    <property type="match status" value="1"/>
</dbReference>
<keyword evidence="3" id="KW-0862">Zinc</keyword>
<dbReference type="PROSITE" id="PS50280">
    <property type="entry name" value="SET"/>
    <property type="match status" value="1"/>
</dbReference>
<dbReference type="InterPro" id="IPR002893">
    <property type="entry name" value="Znf_MYND"/>
</dbReference>
<feature type="region of interest" description="Disordered" evidence="4">
    <location>
        <begin position="567"/>
        <end position="591"/>
    </location>
</feature>
<dbReference type="InterPro" id="IPR001214">
    <property type="entry name" value="SET_dom"/>
</dbReference>
<dbReference type="SUPFAM" id="SSF48452">
    <property type="entry name" value="TPR-like"/>
    <property type="match status" value="1"/>
</dbReference>
<dbReference type="Proteomes" id="UP000256645">
    <property type="component" value="Unassembled WGS sequence"/>
</dbReference>
<dbReference type="SUPFAM" id="SSF82199">
    <property type="entry name" value="SET domain"/>
    <property type="match status" value="1"/>
</dbReference>
<dbReference type="STRING" id="1849047.A0A3D8RB65"/>
<comment type="caution">
    <text evidence="6">The sequence shown here is derived from an EMBL/GenBank/DDBJ whole genome shotgun (WGS) entry which is preliminary data.</text>
</comment>
<evidence type="ECO:0000313" key="7">
    <source>
        <dbReference type="Proteomes" id="UP000256645"/>
    </source>
</evidence>
<dbReference type="InterPro" id="IPR011990">
    <property type="entry name" value="TPR-like_helical_dom_sf"/>
</dbReference>
<keyword evidence="7" id="KW-1185">Reference proteome</keyword>
<dbReference type="GO" id="GO:0005634">
    <property type="term" value="C:nucleus"/>
    <property type="evidence" value="ECO:0007669"/>
    <property type="project" value="TreeGrafter"/>
</dbReference>
<dbReference type="PANTHER" id="PTHR12197:SF273">
    <property type="entry name" value="MYND-TYPE ZINC FINGER PROTEIN SAMB"/>
    <property type="match status" value="1"/>
</dbReference>
<dbReference type="AlphaFoldDB" id="A0A3D8RB65"/>
<dbReference type="GO" id="GO:0008270">
    <property type="term" value="F:zinc ion binding"/>
    <property type="evidence" value="ECO:0007669"/>
    <property type="project" value="UniProtKB-KW"/>
</dbReference>
<dbReference type="EMBL" id="PDLM01000008">
    <property type="protein sequence ID" value="RDW71121.1"/>
    <property type="molecule type" value="Genomic_DNA"/>
</dbReference>
<reference evidence="6 7" key="1">
    <citation type="journal article" date="2018" name="IMA Fungus">
        <title>IMA Genome-F 9: Draft genome sequence of Annulohypoxylon stygium, Aspergillus mulundensis, Berkeleyomyces basicola (syn. Thielaviopsis basicola), Ceratocystis smalleyi, two Cercospora beticola strains, Coleophoma cylindrospora, Fusarium fracticaudum, Phialophora cf. hyalina, and Morchella septimelata.</title>
        <authorList>
            <person name="Wingfield B.D."/>
            <person name="Bills G.F."/>
            <person name="Dong Y."/>
            <person name="Huang W."/>
            <person name="Nel W.J."/>
            <person name="Swalarsk-Parry B.S."/>
            <person name="Vaghefi N."/>
            <person name="Wilken P.M."/>
            <person name="An Z."/>
            <person name="de Beer Z.W."/>
            <person name="De Vos L."/>
            <person name="Chen L."/>
            <person name="Duong T.A."/>
            <person name="Gao Y."/>
            <person name="Hammerbacher A."/>
            <person name="Kikkert J.R."/>
            <person name="Li Y."/>
            <person name="Li H."/>
            <person name="Li K."/>
            <person name="Li Q."/>
            <person name="Liu X."/>
            <person name="Ma X."/>
            <person name="Naidoo K."/>
            <person name="Pethybridge S.J."/>
            <person name="Sun J."/>
            <person name="Steenkamp E.T."/>
            <person name="van der Nest M.A."/>
            <person name="van Wyk S."/>
            <person name="Wingfield M.J."/>
            <person name="Xiong C."/>
            <person name="Yue Q."/>
            <person name="Zhang X."/>
        </authorList>
    </citation>
    <scope>NUCLEOTIDE SEQUENCE [LARGE SCALE GENOMIC DNA]</scope>
    <source>
        <strain evidence="6 7">BP6252</strain>
    </source>
</reference>
<sequence>MSSVVMDSDDELDIVQLLTKRRELTQALLDSPYDLILYLKRAIVYSDLGYPDLAAGDGYRALLLCDEVRDEDFEYHDQALSALRTHIQENSELPILLRQHGADHVDLHGGVVAMDLDGGVGDTTVANLVHRASIRCYQILSISLLLCGSLKSALDFCTRGLATDHNDEELLQAKEYILEMGRRKLKSSDVDINDLPDQGLARREVYPWNDHEPDRYSDETLRFLNKELSAVSSNCEVKATELPTLLDGSTGSSDTDRTSINSVTTNLQLGVFAKRDIAPGEMVLDEYSVLTANNRLKDTLCDACSTELPPLASDSGVVGCPDCDDIMFCNEECLGRAQESYHPAVCDMDIDAIGKDPDPKESPNALYLLLLARSFAMAATQECHPLDLKEVKYIWGDFLPSAANAFPTTPRGSAGPPPIWTLPFSFAANISGPLHVLEKMDIDIYASIANYDLWIFNTLYSKFRGTASARVSLRDGRPEVAAVHPLWCLANHDCDPNVQWEWGGRMRLWTREKRYDGRPGGIKSGEEILNHYCDIDLKVQDRREWANGSLGGWCMCNRCKRESAEEDEKKRLNGHDAELEQEGIEEHDMLN</sequence>
<dbReference type="PANTHER" id="PTHR12197">
    <property type="entry name" value="HISTONE-LYSINE N-METHYLTRANSFERASE SMYD"/>
    <property type="match status" value="1"/>
</dbReference>
<dbReference type="PROSITE" id="PS01360">
    <property type="entry name" value="ZF_MYND_1"/>
    <property type="match status" value="1"/>
</dbReference>
<dbReference type="InterPro" id="IPR050869">
    <property type="entry name" value="H3K4_H4K5_MeTrfase"/>
</dbReference>
<dbReference type="Pfam" id="PF00856">
    <property type="entry name" value="SET"/>
    <property type="match status" value="1"/>
</dbReference>
<gene>
    <name evidence="6" type="ORF">BP6252_07684</name>
</gene>
<organism evidence="6 7">
    <name type="scientific">Coleophoma cylindrospora</name>
    <dbReference type="NCBI Taxonomy" id="1849047"/>
    <lineage>
        <taxon>Eukaryota</taxon>
        <taxon>Fungi</taxon>
        <taxon>Dikarya</taxon>
        <taxon>Ascomycota</taxon>
        <taxon>Pezizomycotina</taxon>
        <taxon>Leotiomycetes</taxon>
        <taxon>Helotiales</taxon>
        <taxon>Dermateaceae</taxon>
        <taxon>Coleophoma</taxon>
    </lineage>
</organism>